<protein>
    <submittedName>
        <fullName evidence="1">Uncharacterized protein</fullName>
    </submittedName>
</protein>
<gene>
    <name evidence="1" type="ORF">WF787_10980</name>
</gene>
<name>A0AB35Y2G4_9FIRM</name>
<reference evidence="1 2" key="1">
    <citation type="submission" date="2024-03" db="EMBL/GenBank/DDBJ databases">
        <authorList>
            <person name="Plomp N."/>
            <person name="Harmsen H.J."/>
        </authorList>
    </citation>
    <scope>NUCLEOTIDE SEQUENCE [LARGE SCALE GENOMIC DNA]</scope>
    <source>
        <strain evidence="1 2">HTF-76H</strain>
    </source>
</reference>
<comment type="caution">
    <text evidence="1">The sequence shown here is derived from an EMBL/GenBank/DDBJ whole genome shotgun (WGS) entry which is preliminary data.</text>
</comment>
<accession>A0AB35Y2G4</accession>
<dbReference type="AlphaFoldDB" id="A0AB35Y2G4"/>
<proteinExistence type="predicted"/>
<dbReference type="RefSeq" id="WP_154255525.1">
    <property type="nucleotide sequence ID" value="NZ_CP119420.2"/>
</dbReference>
<evidence type="ECO:0000313" key="1">
    <source>
        <dbReference type="EMBL" id="MEJ3691728.1"/>
    </source>
</evidence>
<evidence type="ECO:0000313" key="2">
    <source>
        <dbReference type="Proteomes" id="UP001379600"/>
    </source>
</evidence>
<organism evidence="1 2">
    <name type="scientific">Faecalibacterium taiwanense</name>
    <dbReference type="NCBI Taxonomy" id="3030638"/>
    <lineage>
        <taxon>Bacteria</taxon>
        <taxon>Bacillati</taxon>
        <taxon>Bacillota</taxon>
        <taxon>Clostridia</taxon>
        <taxon>Eubacteriales</taxon>
        <taxon>Oscillospiraceae</taxon>
        <taxon>Faecalibacterium</taxon>
    </lineage>
</organism>
<keyword evidence="2" id="KW-1185">Reference proteome</keyword>
<dbReference type="Proteomes" id="UP001379600">
    <property type="component" value="Unassembled WGS sequence"/>
</dbReference>
<dbReference type="EMBL" id="JBBFKC010000010">
    <property type="protein sequence ID" value="MEJ3691728.1"/>
    <property type="molecule type" value="Genomic_DNA"/>
</dbReference>
<sequence length="45" mass="5028">MEKVVALEQDFTSLSGFLRWRGCSRTGFTKALRRHGFSPQGGALQ</sequence>